<evidence type="ECO:0000256" key="8">
    <source>
        <dbReference type="SAM" id="MobiDB-lite"/>
    </source>
</evidence>
<evidence type="ECO:0000256" key="6">
    <source>
        <dbReference type="ARBA" id="ARBA00022801"/>
    </source>
</evidence>
<dbReference type="GO" id="GO:0004190">
    <property type="term" value="F:aspartic-type endopeptidase activity"/>
    <property type="evidence" value="ECO:0007669"/>
    <property type="project" value="InterPro"/>
</dbReference>
<keyword evidence="6" id="KW-0378">Hydrolase</keyword>
<dbReference type="InterPro" id="IPR050951">
    <property type="entry name" value="Retrovirus_Pol_polyprotein"/>
</dbReference>
<dbReference type="Gene3D" id="1.10.340.70">
    <property type="match status" value="1"/>
</dbReference>
<sequence length="997" mass="112833">MASILPQFPPFKIREDEVSAGTRWKKWFAQFENLITGMDITSMARKKALLIHYGGDEIFDLVDTFSADKKETYDALRQELDRYFTPRVNPTYEAFKLRKMKQILIPQKNVDQFHVRLRTQAALCSFTDIDREILAQLIEGITSSKLRKKALRERLTLDQLITEARNEELTETQARDIEKTDQACAISGKSQHKKGHEKTRGKQPTTTPKHKTTCRNCGGTFPHPSSRPCPAKGKTCLNCKKPNHFAKVCRSLKRADVKQVAEDNSDRDGVFTLQSGKKVPTTTVMINNHAIKFVVDTGASVNVITNTAYKALSPRPKLSPSSTSVYSYNTKEKLPILGCFSSRVRYKERTIEAQFYVVEGLDNSSSNLLSARGVKLNKEKCLFGVNKLSFLERTFGDRGISPEAQKINAITSAKAPTSISELRSFLGMTQFVSRYIESYASITEPLRRLTRKTQPWKWGREQDEAFKKLKKLLTEVGVMAYFDPKKETNVVVDASPCGLGAMIMQQGRVICYSSRALTDVESRYSQTEREMLAVVYGVEKFHIYLYGSTFSVITDHKPLLGIIGSSKPASARIDRWRLRLMPYQYTLTYRPGKDEANPADYLSRHPFITPQRDNDGENYIRYIAKTSIPNALTLEEVKQATASDKTLQNVMTAITTGNWDSRSVSPFKSIKDELTIHDGIVLRQSRILIPDSLQLRVVKLAHSAHQGIAKTKQLLREKVWFSGIDKLVETHLKGCIPCQSATVGSKQRDPIKTTPLPKHPWDELSADFAGPFPSGEVLLIVIDDYSRFPEVQIVNSTSARTTIPKLMEMFSRFGTPSVLKTDNGAPFNSGEFAAFAKKLGFKHRKITPLWPEANGEAERFVRTLNKFVHTCQAEHSDWRVELQDLLCQYRATPHTSTKISPHEALTGRQMRTALPELKATHKKPLHDLKVNDDTAKLLQKKYADSDRHTAQHNLQIGDTVLVRQQKQNKLSTPYNPTPFTVEKVKGKPRKHGYCHQQ</sequence>
<evidence type="ECO:0000256" key="4">
    <source>
        <dbReference type="ARBA" id="ARBA00022722"/>
    </source>
</evidence>
<dbReference type="SUPFAM" id="SSF50630">
    <property type="entry name" value="Acid proteases"/>
    <property type="match status" value="1"/>
</dbReference>
<dbReference type="InterPro" id="IPR041373">
    <property type="entry name" value="RT_RNaseH"/>
</dbReference>
<evidence type="ECO:0000256" key="1">
    <source>
        <dbReference type="ARBA" id="ARBA00012493"/>
    </source>
</evidence>
<evidence type="ECO:0000256" key="3">
    <source>
        <dbReference type="ARBA" id="ARBA00022695"/>
    </source>
</evidence>
<evidence type="ECO:0000256" key="7">
    <source>
        <dbReference type="ARBA" id="ARBA00022918"/>
    </source>
</evidence>
<evidence type="ECO:0000256" key="2">
    <source>
        <dbReference type="ARBA" id="ARBA00022679"/>
    </source>
</evidence>
<keyword evidence="2" id="KW-0808">Transferase</keyword>
<evidence type="ECO:0000313" key="11">
    <source>
        <dbReference type="Proteomes" id="UP001283361"/>
    </source>
</evidence>
<dbReference type="Gene3D" id="3.30.420.10">
    <property type="entry name" value="Ribonuclease H-like superfamily/Ribonuclease H"/>
    <property type="match status" value="1"/>
</dbReference>
<dbReference type="InterPro" id="IPR001969">
    <property type="entry name" value="Aspartic_peptidase_AS"/>
</dbReference>
<accession>A0AAE0ZTE7</accession>
<dbReference type="CDD" id="cd09274">
    <property type="entry name" value="RNase_HI_RT_Ty3"/>
    <property type="match status" value="1"/>
</dbReference>
<dbReference type="EMBL" id="JAWDGP010003398">
    <property type="protein sequence ID" value="KAK3774696.1"/>
    <property type="molecule type" value="Genomic_DNA"/>
</dbReference>
<dbReference type="PROSITE" id="PS50994">
    <property type="entry name" value="INTEGRASE"/>
    <property type="match status" value="1"/>
</dbReference>
<dbReference type="SUPFAM" id="SSF53098">
    <property type="entry name" value="Ribonuclease H-like"/>
    <property type="match status" value="1"/>
</dbReference>
<keyword evidence="7" id="KW-0695">RNA-directed DNA polymerase</keyword>
<dbReference type="Gene3D" id="2.40.70.10">
    <property type="entry name" value="Acid Proteases"/>
    <property type="match status" value="1"/>
</dbReference>
<dbReference type="FunFam" id="3.10.20.370:FF:000001">
    <property type="entry name" value="Retrovirus-related Pol polyprotein from transposon 17.6-like protein"/>
    <property type="match status" value="1"/>
</dbReference>
<dbReference type="InterPro" id="IPR036397">
    <property type="entry name" value="RNaseH_sf"/>
</dbReference>
<dbReference type="InterPro" id="IPR001878">
    <property type="entry name" value="Znf_CCHC"/>
</dbReference>
<dbReference type="AlphaFoldDB" id="A0AAE0ZTE7"/>
<comment type="caution">
    <text evidence="10">The sequence shown here is derived from an EMBL/GenBank/DDBJ whole genome shotgun (WGS) entry which is preliminary data.</text>
</comment>
<dbReference type="FunFam" id="1.10.340.70:FF:000003">
    <property type="entry name" value="Protein CBG25708"/>
    <property type="match status" value="1"/>
</dbReference>
<dbReference type="Gene3D" id="3.30.70.270">
    <property type="match status" value="1"/>
</dbReference>
<dbReference type="Pfam" id="PF17917">
    <property type="entry name" value="RT_RNaseH"/>
    <property type="match status" value="1"/>
</dbReference>
<dbReference type="InterPro" id="IPR012337">
    <property type="entry name" value="RNaseH-like_sf"/>
</dbReference>
<dbReference type="GO" id="GO:0015074">
    <property type="term" value="P:DNA integration"/>
    <property type="evidence" value="ECO:0007669"/>
    <property type="project" value="InterPro"/>
</dbReference>
<dbReference type="PANTHER" id="PTHR37984">
    <property type="entry name" value="PROTEIN CBG26694"/>
    <property type="match status" value="1"/>
</dbReference>
<keyword evidence="3" id="KW-0548">Nucleotidyltransferase</keyword>
<reference evidence="10" key="1">
    <citation type="journal article" date="2023" name="G3 (Bethesda)">
        <title>A reference genome for the long-term kleptoplast-retaining sea slug Elysia crispata morphotype clarki.</title>
        <authorList>
            <person name="Eastman K.E."/>
            <person name="Pendleton A.L."/>
            <person name="Shaikh M.A."/>
            <person name="Suttiyut T."/>
            <person name="Ogas R."/>
            <person name="Tomko P."/>
            <person name="Gavelis G."/>
            <person name="Widhalm J.R."/>
            <person name="Wisecaver J.H."/>
        </authorList>
    </citation>
    <scope>NUCLEOTIDE SEQUENCE</scope>
    <source>
        <strain evidence="10">ECLA1</strain>
    </source>
</reference>
<gene>
    <name evidence="10" type="ORF">RRG08_051238</name>
</gene>
<dbReference type="GO" id="GO:0004519">
    <property type="term" value="F:endonuclease activity"/>
    <property type="evidence" value="ECO:0007669"/>
    <property type="project" value="UniProtKB-KW"/>
</dbReference>
<keyword evidence="4" id="KW-0540">Nuclease</keyword>
<protein>
    <recommendedName>
        <fullName evidence="1">RNA-directed DNA polymerase</fullName>
        <ecNumber evidence="1">2.7.7.49</ecNumber>
    </recommendedName>
</protein>
<dbReference type="InterPro" id="IPR043128">
    <property type="entry name" value="Rev_trsase/Diguanyl_cyclase"/>
</dbReference>
<dbReference type="GO" id="GO:0003964">
    <property type="term" value="F:RNA-directed DNA polymerase activity"/>
    <property type="evidence" value="ECO:0007669"/>
    <property type="project" value="UniProtKB-KW"/>
</dbReference>
<dbReference type="GO" id="GO:0006508">
    <property type="term" value="P:proteolysis"/>
    <property type="evidence" value="ECO:0007669"/>
    <property type="project" value="InterPro"/>
</dbReference>
<keyword evidence="11" id="KW-1185">Reference proteome</keyword>
<organism evidence="10 11">
    <name type="scientific">Elysia crispata</name>
    <name type="common">lettuce slug</name>
    <dbReference type="NCBI Taxonomy" id="231223"/>
    <lineage>
        <taxon>Eukaryota</taxon>
        <taxon>Metazoa</taxon>
        <taxon>Spiralia</taxon>
        <taxon>Lophotrochozoa</taxon>
        <taxon>Mollusca</taxon>
        <taxon>Gastropoda</taxon>
        <taxon>Heterobranchia</taxon>
        <taxon>Euthyneura</taxon>
        <taxon>Panpulmonata</taxon>
        <taxon>Sacoglossa</taxon>
        <taxon>Placobranchoidea</taxon>
        <taxon>Plakobranchidae</taxon>
        <taxon>Elysia</taxon>
    </lineage>
</organism>
<dbReference type="PROSITE" id="PS00141">
    <property type="entry name" value="ASP_PROTEASE"/>
    <property type="match status" value="1"/>
</dbReference>
<feature type="domain" description="Integrase catalytic" evidence="9">
    <location>
        <begin position="756"/>
        <end position="909"/>
    </location>
</feature>
<dbReference type="InterPro" id="IPR041588">
    <property type="entry name" value="Integrase_H2C2"/>
</dbReference>
<dbReference type="InterPro" id="IPR001584">
    <property type="entry name" value="Integrase_cat-core"/>
</dbReference>
<dbReference type="InterPro" id="IPR043502">
    <property type="entry name" value="DNA/RNA_pol_sf"/>
</dbReference>
<proteinExistence type="predicted"/>
<dbReference type="GO" id="GO:0008270">
    <property type="term" value="F:zinc ion binding"/>
    <property type="evidence" value="ECO:0007669"/>
    <property type="project" value="InterPro"/>
</dbReference>
<keyword evidence="5" id="KW-0255">Endonuclease</keyword>
<dbReference type="FunFam" id="3.30.420.10:FF:000063">
    <property type="entry name" value="Retrovirus-related Pol polyprotein from transposon 297-like Protein"/>
    <property type="match status" value="1"/>
</dbReference>
<dbReference type="FunFam" id="3.30.70.270:FF:000026">
    <property type="entry name" value="Transposon Ty3-G Gag-Pol polyprotein"/>
    <property type="match status" value="1"/>
</dbReference>
<dbReference type="SUPFAM" id="SSF56672">
    <property type="entry name" value="DNA/RNA polymerases"/>
    <property type="match status" value="1"/>
</dbReference>
<feature type="compositionally biased region" description="Basic residues" evidence="8">
    <location>
        <begin position="190"/>
        <end position="201"/>
    </location>
</feature>
<feature type="region of interest" description="Disordered" evidence="8">
    <location>
        <begin position="186"/>
        <end position="210"/>
    </location>
</feature>
<dbReference type="EC" id="2.7.7.49" evidence="1"/>
<dbReference type="Pfam" id="PF00665">
    <property type="entry name" value="rve"/>
    <property type="match status" value="1"/>
</dbReference>
<name>A0AAE0ZTE7_9GAST</name>
<dbReference type="PANTHER" id="PTHR37984:SF11">
    <property type="entry name" value="INTEGRASE CATALYTIC DOMAIN-CONTAINING PROTEIN"/>
    <property type="match status" value="1"/>
</dbReference>
<dbReference type="InterPro" id="IPR021109">
    <property type="entry name" value="Peptidase_aspartic_dom_sf"/>
</dbReference>
<evidence type="ECO:0000313" key="10">
    <source>
        <dbReference type="EMBL" id="KAK3774696.1"/>
    </source>
</evidence>
<dbReference type="Pfam" id="PF17921">
    <property type="entry name" value="Integrase_H2C2"/>
    <property type="match status" value="1"/>
</dbReference>
<evidence type="ECO:0000259" key="9">
    <source>
        <dbReference type="PROSITE" id="PS50994"/>
    </source>
</evidence>
<dbReference type="Proteomes" id="UP001283361">
    <property type="component" value="Unassembled WGS sequence"/>
</dbReference>
<dbReference type="GO" id="GO:0003676">
    <property type="term" value="F:nucleic acid binding"/>
    <property type="evidence" value="ECO:0007669"/>
    <property type="project" value="InterPro"/>
</dbReference>
<evidence type="ECO:0000256" key="5">
    <source>
        <dbReference type="ARBA" id="ARBA00022759"/>
    </source>
</evidence>
<dbReference type="SMART" id="SM00343">
    <property type="entry name" value="ZnF_C2HC"/>
    <property type="match status" value="2"/>
</dbReference>